<protein>
    <submittedName>
        <fullName evidence="3">PepSY domain-containing protein</fullName>
    </submittedName>
</protein>
<comment type="caution">
    <text evidence="3">The sequence shown here is derived from an EMBL/GenBank/DDBJ whole genome shotgun (WGS) entry which is preliminary data.</text>
</comment>
<accession>A0ABV9YXI1</accession>
<dbReference type="EMBL" id="JBHSJF010000001">
    <property type="protein sequence ID" value="MFC5066802.1"/>
    <property type="molecule type" value="Genomic_DNA"/>
</dbReference>
<feature type="chain" id="PRO_5046792259" evidence="1">
    <location>
        <begin position="25"/>
        <end position="88"/>
    </location>
</feature>
<dbReference type="Proteomes" id="UP001595796">
    <property type="component" value="Unassembled WGS sequence"/>
</dbReference>
<dbReference type="SUPFAM" id="SSF158682">
    <property type="entry name" value="TerB-like"/>
    <property type="match status" value="1"/>
</dbReference>
<evidence type="ECO:0000256" key="1">
    <source>
        <dbReference type="SAM" id="SignalP"/>
    </source>
</evidence>
<feature type="signal peptide" evidence="1">
    <location>
        <begin position="1"/>
        <end position="24"/>
    </location>
</feature>
<evidence type="ECO:0000259" key="2">
    <source>
        <dbReference type="Pfam" id="PF13670"/>
    </source>
</evidence>
<organism evidence="3 4">
    <name type="scientific">Flaviflagellibacter deserti</name>
    <dbReference type="NCBI Taxonomy" id="2267266"/>
    <lineage>
        <taxon>Bacteria</taxon>
        <taxon>Pseudomonadati</taxon>
        <taxon>Pseudomonadota</taxon>
        <taxon>Alphaproteobacteria</taxon>
        <taxon>Hyphomicrobiales</taxon>
        <taxon>Flaviflagellibacter</taxon>
    </lineage>
</organism>
<reference evidence="4" key="1">
    <citation type="journal article" date="2019" name="Int. J. Syst. Evol. Microbiol.">
        <title>The Global Catalogue of Microorganisms (GCM) 10K type strain sequencing project: providing services to taxonomists for standard genome sequencing and annotation.</title>
        <authorList>
            <consortium name="The Broad Institute Genomics Platform"/>
            <consortium name="The Broad Institute Genome Sequencing Center for Infectious Disease"/>
            <person name="Wu L."/>
            <person name="Ma J."/>
        </authorList>
    </citation>
    <scope>NUCLEOTIDE SEQUENCE [LARGE SCALE GENOMIC DNA]</scope>
    <source>
        <strain evidence="4">CGMCC 1.16444</strain>
    </source>
</reference>
<dbReference type="Pfam" id="PF13670">
    <property type="entry name" value="PepSY_2"/>
    <property type="match status" value="1"/>
</dbReference>
<evidence type="ECO:0000313" key="4">
    <source>
        <dbReference type="Proteomes" id="UP001595796"/>
    </source>
</evidence>
<dbReference type="InterPro" id="IPR025711">
    <property type="entry name" value="PepSY"/>
</dbReference>
<evidence type="ECO:0000313" key="3">
    <source>
        <dbReference type="EMBL" id="MFC5066802.1"/>
    </source>
</evidence>
<proteinExistence type="predicted"/>
<sequence>MQKILRLAAIAGAFAALPLTAALADRDPSPEERQIIADVLQSQGFTAWGDIEWDDDGYWEVDEAQAPDGSTEDLQLDQAFMITSSDRD</sequence>
<gene>
    <name evidence="3" type="ORF">ACFPFW_02075</name>
</gene>
<keyword evidence="4" id="KW-1185">Reference proteome</keyword>
<feature type="domain" description="PepSY" evidence="2">
    <location>
        <begin position="10"/>
        <end position="80"/>
    </location>
</feature>
<dbReference type="RefSeq" id="WP_114955559.1">
    <property type="nucleotide sequence ID" value="NZ_JBHSJF010000001.1"/>
</dbReference>
<name>A0ABV9YXI1_9HYPH</name>
<dbReference type="InterPro" id="IPR029024">
    <property type="entry name" value="TerB-like"/>
</dbReference>
<keyword evidence="1" id="KW-0732">Signal</keyword>